<gene>
    <name evidence="1" type="ORF">Salat_0222100</name>
</gene>
<dbReference type="Proteomes" id="UP001293254">
    <property type="component" value="Unassembled WGS sequence"/>
</dbReference>
<proteinExistence type="predicted"/>
<protein>
    <submittedName>
        <fullName evidence="1">Uncharacterized protein</fullName>
    </submittedName>
</protein>
<comment type="caution">
    <text evidence="1">The sequence shown here is derived from an EMBL/GenBank/DDBJ whole genome shotgun (WGS) entry which is preliminary data.</text>
</comment>
<organism evidence="1 2">
    <name type="scientific">Sesamum alatum</name>
    <dbReference type="NCBI Taxonomy" id="300844"/>
    <lineage>
        <taxon>Eukaryota</taxon>
        <taxon>Viridiplantae</taxon>
        <taxon>Streptophyta</taxon>
        <taxon>Embryophyta</taxon>
        <taxon>Tracheophyta</taxon>
        <taxon>Spermatophyta</taxon>
        <taxon>Magnoliopsida</taxon>
        <taxon>eudicotyledons</taxon>
        <taxon>Gunneridae</taxon>
        <taxon>Pentapetalae</taxon>
        <taxon>asterids</taxon>
        <taxon>lamiids</taxon>
        <taxon>Lamiales</taxon>
        <taxon>Pedaliaceae</taxon>
        <taxon>Sesamum</taxon>
    </lineage>
</organism>
<name>A0AAE2CYA8_9LAMI</name>
<evidence type="ECO:0000313" key="2">
    <source>
        <dbReference type="Proteomes" id="UP001293254"/>
    </source>
</evidence>
<reference evidence="1" key="2">
    <citation type="journal article" date="2024" name="Plant">
        <title>Genomic evolution and insights into agronomic trait innovations of Sesamum species.</title>
        <authorList>
            <person name="Miao H."/>
            <person name="Wang L."/>
            <person name="Qu L."/>
            <person name="Liu H."/>
            <person name="Sun Y."/>
            <person name="Le M."/>
            <person name="Wang Q."/>
            <person name="Wei S."/>
            <person name="Zheng Y."/>
            <person name="Lin W."/>
            <person name="Duan Y."/>
            <person name="Cao H."/>
            <person name="Xiong S."/>
            <person name="Wang X."/>
            <person name="Wei L."/>
            <person name="Li C."/>
            <person name="Ma Q."/>
            <person name="Ju M."/>
            <person name="Zhao R."/>
            <person name="Li G."/>
            <person name="Mu C."/>
            <person name="Tian Q."/>
            <person name="Mei H."/>
            <person name="Zhang T."/>
            <person name="Gao T."/>
            <person name="Zhang H."/>
        </authorList>
    </citation>
    <scope>NUCLEOTIDE SEQUENCE</scope>
    <source>
        <strain evidence="1">3651</strain>
    </source>
</reference>
<keyword evidence="2" id="KW-1185">Reference proteome</keyword>
<accession>A0AAE2CYA8</accession>
<reference evidence="1" key="1">
    <citation type="submission" date="2020-06" db="EMBL/GenBank/DDBJ databases">
        <authorList>
            <person name="Li T."/>
            <person name="Hu X."/>
            <person name="Zhang T."/>
            <person name="Song X."/>
            <person name="Zhang H."/>
            <person name="Dai N."/>
            <person name="Sheng W."/>
            <person name="Hou X."/>
            <person name="Wei L."/>
        </authorList>
    </citation>
    <scope>NUCLEOTIDE SEQUENCE</scope>
    <source>
        <strain evidence="1">3651</strain>
        <tissue evidence="1">Leaf</tissue>
    </source>
</reference>
<evidence type="ECO:0000313" key="1">
    <source>
        <dbReference type="EMBL" id="KAK4438875.1"/>
    </source>
</evidence>
<sequence>MIDVRDVVRQKDEIETQEYYISTTEWNPESGLLGNDNDPPHSFNLNVDAAVNESNAMKKASTSTKKQKYNDELGQDERLVDMVSTLCSKANNCIGILNWHLETEFGDSDRRILVCDVVEFEGLDANEQLVITQHLHNNPKDMELFFSRPKFKHGRMVRLILDDRF</sequence>
<dbReference type="AlphaFoldDB" id="A0AAE2CYA8"/>
<dbReference type="EMBL" id="JACGWO010000001">
    <property type="protein sequence ID" value="KAK4438875.1"/>
    <property type="molecule type" value="Genomic_DNA"/>
</dbReference>